<dbReference type="Proteomes" id="UP000585474">
    <property type="component" value="Unassembled WGS sequence"/>
</dbReference>
<evidence type="ECO:0000256" key="1">
    <source>
        <dbReference type="SAM" id="MobiDB-lite"/>
    </source>
</evidence>
<reference evidence="2 3" key="1">
    <citation type="submission" date="2019-07" db="EMBL/GenBank/DDBJ databases">
        <title>De Novo Assembly of kiwifruit Actinidia rufa.</title>
        <authorList>
            <person name="Sugita-Konishi S."/>
            <person name="Sato K."/>
            <person name="Mori E."/>
            <person name="Abe Y."/>
            <person name="Kisaki G."/>
            <person name="Hamano K."/>
            <person name="Suezawa K."/>
            <person name="Otani M."/>
            <person name="Fukuda T."/>
            <person name="Manabe T."/>
            <person name="Gomi K."/>
            <person name="Tabuchi M."/>
            <person name="Akimitsu K."/>
            <person name="Kataoka I."/>
        </authorList>
    </citation>
    <scope>NUCLEOTIDE SEQUENCE [LARGE SCALE GENOMIC DNA]</scope>
    <source>
        <strain evidence="3">cv. Fuchu</strain>
    </source>
</reference>
<accession>A0A7J0FAS8</accession>
<gene>
    <name evidence="2" type="ORF">Acr_10g0003920</name>
</gene>
<organism evidence="2 3">
    <name type="scientific">Actinidia rufa</name>
    <dbReference type="NCBI Taxonomy" id="165716"/>
    <lineage>
        <taxon>Eukaryota</taxon>
        <taxon>Viridiplantae</taxon>
        <taxon>Streptophyta</taxon>
        <taxon>Embryophyta</taxon>
        <taxon>Tracheophyta</taxon>
        <taxon>Spermatophyta</taxon>
        <taxon>Magnoliopsida</taxon>
        <taxon>eudicotyledons</taxon>
        <taxon>Gunneridae</taxon>
        <taxon>Pentapetalae</taxon>
        <taxon>asterids</taxon>
        <taxon>Ericales</taxon>
        <taxon>Actinidiaceae</taxon>
        <taxon>Actinidia</taxon>
    </lineage>
</organism>
<protein>
    <submittedName>
        <fullName evidence="2">Uncharacterized protein</fullName>
    </submittedName>
</protein>
<dbReference type="EMBL" id="BJWL01000010">
    <property type="protein sequence ID" value="GFY95007.1"/>
    <property type="molecule type" value="Genomic_DNA"/>
</dbReference>
<dbReference type="AlphaFoldDB" id="A0A7J0FAS8"/>
<comment type="caution">
    <text evidence="2">The sequence shown here is derived from an EMBL/GenBank/DDBJ whole genome shotgun (WGS) entry which is preliminary data.</text>
</comment>
<feature type="region of interest" description="Disordered" evidence="1">
    <location>
        <begin position="1"/>
        <end position="37"/>
    </location>
</feature>
<keyword evidence="3" id="KW-1185">Reference proteome</keyword>
<evidence type="ECO:0000313" key="3">
    <source>
        <dbReference type="Proteomes" id="UP000585474"/>
    </source>
</evidence>
<evidence type="ECO:0000313" key="2">
    <source>
        <dbReference type="EMBL" id="GFY95007.1"/>
    </source>
</evidence>
<name>A0A7J0FAS8_9ERIC</name>
<sequence length="167" mass="18847">MREARTSLTLRRASDRPGFGPANLQQGQGSADKPLMSPTEPCDGLISISTSHMVRCREQCLWKQEAWRATERLVEHGGAAHVQIEIKLRSMDQSGGIEDLQGCFHLLSYGKALLVIPKGREKSYDGSQMVLFPRWHNLSSIMDSGGKSWANRFEAMKFKLWLPFTRI</sequence>
<proteinExistence type="predicted"/>